<evidence type="ECO:0000313" key="2">
    <source>
        <dbReference type="EMBL" id="MPN33023.1"/>
    </source>
</evidence>
<feature type="compositionally biased region" description="Basic and acidic residues" evidence="1">
    <location>
        <begin position="98"/>
        <end position="111"/>
    </location>
</feature>
<proteinExistence type="predicted"/>
<gene>
    <name evidence="2" type="ORF">SDC9_180506</name>
</gene>
<dbReference type="EMBL" id="VSSQ01085326">
    <property type="protein sequence ID" value="MPN33023.1"/>
    <property type="molecule type" value="Genomic_DNA"/>
</dbReference>
<feature type="region of interest" description="Disordered" evidence="1">
    <location>
        <begin position="88"/>
        <end position="111"/>
    </location>
</feature>
<name>A0A645HB53_9ZZZZ</name>
<protein>
    <submittedName>
        <fullName evidence="2">Uncharacterized protein</fullName>
    </submittedName>
</protein>
<dbReference type="AlphaFoldDB" id="A0A645HB53"/>
<sequence>MNRLTNRGITVAISNLGRVALPAPADPHVGRVYLHVSAARPQLSAISHGDVLTVSFTSPYLETDYHAAFVRHLTGRGVAVRVNTSRVTAQELSEVEDDPSRVETCGRRRRR</sequence>
<evidence type="ECO:0000256" key="1">
    <source>
        <dbReference type="SAM" id="MobiDB-lite"/>
    </source>
</evidence>
<reference evidence="2" key="1">
    <citation type="submission" date="2019-08" db="EMBL/GenBank/DDBJ databases">
        <authorList>
            <person name="Kucharzyk K."/>
            <person name="Murdoch R.W."/>
            <person name="Higgins S."/>
            <person name="Loffler F."/>
        </authorList>
    </citation>
    <scope>NUCLEOTIDE SEQUENCE</scope>
</reference>
<comment type="caution">
    <text evidence="2">The sequence shown here is derived from an EMBL/GenBank/DDBJ whole genome shotgun (WGS) entry which is preliminary data.</text>
</comment>
<accession>A0A645HB53</accession>
<organism evidence="2">
    <name type="scientific">bioreactor metagenome</name>
    <dbReference type="NCBI Taxonomy" id="1076179"/>
    <lineage>
        <taxon>unclassified sequences</taxon>
        <taxon>metagenomes</taxon>
        <taxon>ecological metagenomes</taxon>
    </lineage>
</organism>